<evidence type="ECO:0000313" key="1">
    <source>
        <dbReference type="EMBL" id="KAK7063467.1"/>
    </source>
</evidence>
<gene>
    <name evidence="1" type="ORF">R3P38DRAFT_3249096</name>
</gene>
<accession>A0AAW0ECT5</accession>
<dbReference type="EMBL" id="JAWWNJ010000001">
    <property type="protein sequence ID" value="KAK7063467.1"/>
    <property type="molecule type" value="Genomic_DNA"/>
</dbReference>
<dbReference type="SUPFAM" id="SSF52047">
    <property type="entry name" value="RNI-like"/>
    <property type="match status" value="1"/>
</dbReference>
<comment type="caution">
    <text evidence="1">The sequence shown here is derived from an EMBL/GenBank/DDBJ whole genome shotgun (WGS) entry which is preliminary data.</text>
</comment>
<evidence type="ECO:0000313" key="2">
    <source>
        <dbReference type="Proteomes" id="UP001362999"/>
    </source>
</evidence>
<keyword evidence="2" id="KW-1185">Reference proteome</keyword>
<proteinExistence type="predicted"/>
<dbReference type="Gene3D" id="1.20.1280.50">
    <property type="match status" value="1"/>
</dbReference>
<organism evidence="1 2">
    <name type="scientific">Favolaschia claudopus</name>
    <dbReference type="NCBI Taxonomy" id="2862362"/>
    <lineage>
        <taxon>Eukaryota</taxon>
        <taxon>Fungi</taxon>
        <taxon>Dikarya</taxon>
        <taxon>Basidiomycota</taxon>
        <taxon>Agaricomycotina</taxon>
        <taxon>Agaricomycetes</taxon>
        <taxon>Agaricomycetidae</taxon>
        <taxon>Agaricales</taxon>
        <taxon>Marasmiineae</taxon>
        <taxon>Mycenaceae</taxon>
        <taxon>Favolaschia</taxon>
    </lineage>
</organism>
<dbReference type="Proteomes" id="UP001362999">
    <property type="component" value="Unassembled WGS sequence"/>
</dbReference>
<protein>
    <submittedName>
        <fullName evidence="1">F-box domain-containing protein</fullName>
    </submittedName>
</protein>
<reference evidence="1 2" key="1">
    <citation type="journal article" date="2024" name="J Genomics">
        <title>Draft genome sequencing and assembly of Favolaschia claudopus CIRM-BRFM 2984 isolated from oak limbs.</title>
        <authorList>
            <person name="Navarro D."/>
            <person name="Drula E."/>
            <person name="Chaduli D."/>
            <person name="Cazenave R."/>
            <person name="Ahrendt S."/>
            <person name="Wang J."/>
            <person name="Lipzen A."/>
            <person name="Daum C."/>
            <person name="Barry K."/>
            <person name="Grigoriev I.V."/>
            <person name="Favel A."/>
            <person name="Rosso M.N."/>
            <person name="Martin F."/>
        </authorList>
    </citation>
    <scope>NUCLEOTIDE SEQUENCE [LARGE SCALE GENOMIC DNA]</scope>
    <source>
        <strain evidence="1 2">CIRM-BRFM 2984</strain>
    </source>
</reference>
<dbReference type="InterPro" id="IPR032675">
    <property type="entry name" value="LRR_dom_sf"/>
</dbReference>
<dbReference type="AlphaFoldDB" id="A0AAW0ECT5"/>
<name>A0AAW0ECT5_9AGAR</name>
<sequence>MLPAHDPYSIPYLSNSALRERLCDLDAEIEGLHAQLARVRAERKIITDALGSIVYPILTLPVEITAEIFAQHLDGLFGEWFQSPVVDLQNARSAGPLFLSQVCRAWRSIAINMSSLWCGVRASYSGRIAPDWRNLLEYWLARAGNQPLYLDLARDPIQTALLHSTVAPYSSQLRALECCLPTPTSCPVDTIRGCLPLLRRLKIWWTPETEIDESEMTPIATFSEAPELRKVEISYLPLRWISLPFAQLTHLTLFGQNIAESIEALHQSQNLEDISLDLQGPLGETQLIPVTLNHVRELRLPNDFEWTRSYLPYLTLHGLRSLEIMSEYSREDDVEVFRAFLQRSQCTLDSLSLHCDFRVAMSALEATGNVSKLTIYNIDWNTWNLEQFLVQITSDPTFLPNLRSLHLLYCETIIPYAKVVDLLSARWRNPEGVARLESFRFIRERGDTDDEPSAALQARLSSLADEGLDIRIQSLNHWKVLDNLGALDRGRRAIINVCVPERSFS</sequence>
<dbReference type="Gene3D" id="3.80.10.10">
    <property type="entry name" value="Ribonuclease Inhibitor"/>
    <property type="match status" value="1"/>
</dbReference>